<gene>
    <name evidence="1" type="ORF">CKY47_35345</name>
</gene>
<keyword evidence="2" id="KW-1185">Reference proteome</keyword>
<organism evidence="1 2">
    <name type="scientific">Saccharothrix yanglingensis</name>
    <dbReference type="NCBI Taxonomy" id="659496"/>
    <lineage>
        <taxon>Bacteria</taxon>
        <taxon>Bacillati</taxon>
        <taxon>Actinomycetota</taxon>
        <taxon>Actinomycetes</taxon>
        <taxon>Pseudonocardiales</taxon>
        <taxon>Pseudonocardiaceae</taxon>
        <taxon>Saccharothrix</taxon>
    </lineage>
</organism>
<comment type="caution">
    <text evidence="1">The sequence shown here is derived from an EMBL/GenBank/DDBJ whole genome shotgun (WGS) entry which is preliminary data.</text>
</comment>
<reference evidence="1 2" key="1">
    <citation type="submission" date="2017-06" db="EMBL/GenBank/DDBJ databases">
        <title>Cultured bacterium strain Saccharothrix yanglingensis Hhs.015.</title>
        <authorList>
            <person name="Xia Y."/>
        </authorList>
    </citation>
    <scope>NUCLEOTIDE SEQUENCE [LARGE SCALE GENOMIC DNA]</scope>
    <source>
        <strain evidence="1 2">Hhs.015</strain>
    </source>
</reference>
<evidence type="ECO:0000313" key="1">
    <source>
        <dbReference type="EMBL" id="MDQ2589124.1"/>
    </source>
</evidence>
<sequence>MPDPRHPDPHHRLLALAGLVPDSWLVIAREALADRDHGQLERLFGALADVGRDRVAHRFEPPATPSAHDRAVVQAVASHQAAACWRAMRAGTDPVYLVQARPGVDLAAITGAVQRVLTARGERSPRVEVFGPTTALLRYHEDALLAATLLWSAEPAEPVRVARAFDGASATDGPWFNPVRELVVAADERQRLLDFLAGGEVVLPVPDTLDDVLSRSPRPVPVDLRSDGRWVWSEASRYYLERYMLSPDPEFADHAASHAPRTALTHLERYRVRAALTPAGEEGPLWRAG</sequence>
<proteinExistence type="predicted"/>
<name>A0ABU0XD17_9PSEU</name>
<dbReference type="Proteomes" id="UP001225605">
    <property type="component" value="Unassembled WGS sequence"/>
</dbReference>
<dbReference type="EMBL" id="NSDM01000030">
    <property type="protein sequence ID" value="MDQ2589124.1"/>
    <property type="molecule type" value="Genomic_DNA"/>
</dbReference>
<evidence type="ECO:0000313" key="2">
    <source>
        <dbReference type="Proteomes" id="UP001225605"/>
    </source>
</evidence>
<accession>A0ABU0XD17</accession>
<protein>
    <submittedName>
        <fullName evidence="1">Uncharacterized protein</fullName>
    </submittedName>
</protein>
<dbReference type="RefSeq" id="WP_306750806.1">
    <property type="nucleotide sequence ID" value="NZ_NSDM01000030.1"/>
</dbReference>